<evidence type="ECO:0000256" key="1">
    <source>
        <dbReference type="SAM" id="MobiDB-lite"/>
    </source>
</evidence>
<keyword evidence="4" id="KW-1185">Reference proteome</keyword>
<dbReference type="EMBL" id="JXTC01001326">
    <property type="protein sequence ID" value="PON31519.1"/>
    <property type="molecule type" value="Genomic_DNA"/>
</dbReference>
<evidence type="ECO:0000313" key="3">
    <source>
        <dbReference type="EMBL" id="PON31519.1"/>
    </source>
</evidence>
<dbReference type="AlphaFoldDB" id="A0A2P5A4T3"/>
<feature type="compositionally biased region" description="Basic residues" evidence="1">
    <location>
        <begin position="46"/>
        <end position="57"/>
    </location>
</feature>
<keyword evidence="2" id="KW-0732">Signal</keyword>
<dbReference type="InParanoid" id="A0A2P5A4T3"/>
<feature type="chain" id="PRO_5015123896" description="CLAVATA3/ESR (CLE)-related protein" evidence="2">
    <location>
        <begin position="27"/>
        <end position="90"/>
    </location>
</feature>
<gene>
    <name evidence="3" type="ORF">TorRG33x02_357600</name>
</gene>
<proteinExistence type="predicted"/>
<comment type="caution">
    <text evidence="3">The sequence shown here is derived from an EMBL/GenBank/DDBJ whole genome shotgun (WGS) entry which is preliminary data.</text>
</comment>
<dbReference type="Proteomes" id="UP000237000">
    <property type="component" value="Unassembled WGS sequence"/>
</dbReference>
<organism evidence="3 4">
    <name type="scientific">Trema orientale</name>
    <name type="common">Charcoal tree</name>
    <name type="synonym">Celtis orientalis</name>
    <dbReference type="NCBI Taxonomy" id="63057"/>
    <lineage>
        <taxon>Eukaryota</taxon>
        <taxon>Viridiplantae</taxon>
        <taxon>Streptophyta</taxon>
        <taxon>Embryophyta</taxon>
        <taxon>Tracheophyta</taxon>
        <taxon>Spermatophyta</taxon>
        <taxon>Magnoliopsida</taxon>
        <taxon>eudicotyledons</taxon>
        <taxon>Gunneridae</taxon>
        <taxon>Pentapetalae</taxon>
        <taxon>rosids</taxon>
        <taxon>fabids</taxon>
        <taxon>Rosales</taxon>
        <taxon>Cannabaceae</taxon>
        <taxon>Trema</taxon>
    </lineage>
</organism>
<protein>
    <recommendedName>
        <fullName evidence="5">CLAVATA3/ESR (CLE)-related protein</fullName>
    </recommendedName>
</protein>
<feature type="region of interest" description="Disordered" evidence="1">
    <location>
        <begin position="28"/>
        <end position="90"/>
    </location>
</feature>
<evidence type="ECO:0000313" key="4">
    <source>
        <dbReference type="Proteomes" id="UP000237000"/>
    </source>
</evidence>
<evidence type="ECO:0008006" key="5">
    <source>
        <dbReference type="Google" id="ProtNLM"/>
    </source>
</evidence>
<feature type="signal peptide" evidence="2">
    <location>
        <begin position="1"/>
        <end position="26"/>
    </location>
</feature>
<dbReference type="OrthoDB" id="1671765at2759"/>
<accession>A0A2P5A4T3</accession>
<reference evidence="4" key="1">
    <citation type="submission" date="2016-06" db="EMBL/GenBank/DDBJ databases">
        <title>Parallel loss of symbiosis genes in relatives of nitrogen-fixing non-legume Parasponia.</title>
        <authorList>
            <person name="Van Velzen R."/>
            <person name="Holmer R."/>
            <person name="Bu F."/>
            <person name="Rutten L."/>
            <person name="Van Zeijl A."/>
            <person name="Liu W."/>
            <person name="Santuari L."/>
            <person name="Cao Q."/>
            <person name="Sharma T."/>
            <person name="Shen D."/>
            <person name="Roswanjaya Y."/>
            <person name="Wardhani T."/>
            <person name="Kalhor M.S."/>
            <person name="Jansen J."/>
            <person name="Van den Hoogen J."/>
            <person name="Gungor B."/>
            <person name="Hartog M."/>
            <person name="Hontelez J."/>
            <person name="Verver J."/>
            <person name="Yang W.-C."/>
            <person name="Schijlen E."/>
            <person name="Repin R."/>
            <person name="Schilthuizen M."/>
            <person name="Schranz E."/>
            <person name="Heidstra R."/>
            <person name="Miyata K."/>
            <person name="Fedorova E."/>
            <person name="Kohlen W."/>
            <person name="Bisseling T."/>
            <person name="Smit S."/>
            <person name="Geurts R."/>
        </authorList>
    </citation>
    <scope>NUCLEOTIDE SEQUENCE [LARGE SCALE GENOMIC DNA]</scope>
    <source>
        <strain evidence="4">cv. RG33-2</strain>
    </source>
</reference>
<sequence>MKVRLVFKLMIFLVLLFQHRTLTSEARPHFSGFNMAGLGDQDHHDLHHQRQKLQGRSSHHDHDQVPPPSWLSEDYSLPRRRRPVHNSLQH</sequence>
<name>A0A2P5A4T3_TREOI</name>
<evidence type="ECO:0000256" key="2">
    <source>
        <dbReference type="SAM" id="SignalP"/>
    </source>
</evidence>